<sequence length="180" mass="20792">MPAERACCTAYASENGKGKYGVLRADERCRRASFSHRGNVTRRSRCLHEVRAEQNKVMRVQLVDVNAYTWKQMRPRRVLKIKSSEKTSEFRFQDFQQASQYLYIHLSESIRVSLSRSRLGTSFTDIIIYQTVLASSFSNNSISNNSKIIVQFLSSRLPFIYDPVYLQIVISKFQSTGTEL</sequence>
<accession>A0AA86NP76</accession>
<comment type="caution">
    <text evidence="1">The sequence shown here is derived from an EMBL/GenBank/DDBJ whole genome shotgun (WGS) entry which is preliminary data.</text>
</comment>
<reference evidence="2 3" key="2">
    <citation type="submission" date="2024-07" db="EMBL/GenBank/DDBJ databases">
        <authorList>
            <person name="Akdeniz Z."/>
        </authorList>
    </citation>
    <scope>NUCLEOTIDE SEQUENCE [LARGE SCALE GENOMIC DNA]</scope>
</reference>
<keyword evidence="3" id="KW-1185">Reference proteome</keyword>
<dbReference type="EMBL" id="CAXDID020000636">
    <property type="protein sequence ID" value="CAL6107476.1"/>
    <property type="molecule type" value="Genomic_DNA"/>
</dbReference>
<reference evidence="1" key="1">
    <citation type="submission" date="2023-06" db="EMBL/GenBank/DDBJ databases">
        <authorList>
            <person name="Kurt Z."/>
        </authorList>
    </citation>
    <scope>NUCLEOTIDE SEQUENCE</scope>
</reference>
<dbReference type="EMBL" id="CATOUU010000284">
    <property type="protein sequence ID" value="CAI9923555.1"/>
    <property type="molecule type" value="Genomic_DNA"/>
</dbReference>
<organism evidence="1">
    <name type="scientific">Hexamita inflata</name>
    <dbReference type="NCBI Taxonomy" id="28002"/>
    <lineage>
        <taxon>Eukaryota</taxon>
        <taxon>Metamonada</taxon>
        <taxon>Diplomonadida</taxon>
        <taxon>Hexamitidae</taxon>
        <taxon>Hexamitinae</taxon>
        <taxon>Hexamita</taxon>
    </lineage>
</organism>
<protein>
    <submittedName>
        <fullName evidence="2">Hypothetical_protein</fullName>
    </submittedName>
</protein>
<dbReference type="AlphaFoldDB" id="A0AA86NP76"/>
<name>A0AA86NP76_9EUKA</name>
<evidence type="ECO:0000313" key="1">
    <source>
        <dbReference type="EMBL" id="CAI9923555.1"/>
    </source>
</evidence>
<evidence type="ECO:0000313" key="3">
    <source>
        <dbReference type="Proteomes" id="UP001642409"/>
    </source>
</evidence>
<proteinExistence type="predicted"/>
<evidence type="ECO:0000313" key="2">
    <source>
        <dbReference type="EMBL" id="CAL6107476.1"/>
    </source>
</evidence>
<gene>
    <name evidence="1" type="ORF">HINF_LOCUS11200</name>
    <name evidence="2" type="ORF">HINF_LOCUS74509</name>
</gene>
<dbReference type="Proteomes" id="UP001642409">
    <property type="component" value="Unassembled WGS sequence"/>
</dbReference>